<dbReference type="PANTHER" id="PTHR21071">
    <property type="entry name" value="UDP-N-ACETYLENOLPYRUVOYLGLUCOSAMINE REDUCTASE"/>
    <property type="match status" value="1"/>
</dbReference>
<proteinExistence type="inferred from homology"/>
<dbReference type="InterPro" id="IPR016169">
    <property type="entry name" value="FAD-bd_PCMH_sub2"/>
</dbReference>
<dbReference type="InterPro" id="IPR016167">
    <property type="entry name" value="FAD-bd_PCMH_sub1"/>
</dbReference>
<dbReference type="HAMAP" id="MF_00037">
    <property type="entry name" value="MurB"/>
    <property type="match status" value="1"/>
</dbReference>
<evidence type="ECO:0000256" key="3">
    <source>
        <dbReference type="ARBA" id="ARBA00004496"/>
    </source>
</evidence>
<dbReference type="GO" id="GO:0071949">
    <property type="term" value="F:FAD binding"/>
    <property type="evidence" value="ECO:0007669"/>
    <property type="project" value="InterPro"/>
</dbReference>
<dbReference type="EMBL" id="DSPJ01000029">
    <property type="protein sequence ID" value="HEX61706.1"/>
    <property type="molecule type" value="Genomic_DNA"/>
</dbReference>
<dbReference type="Pfam" id="PF01565">
    <property type="entry name" value="FAD_binding_4"/>
    <property type="match status" value="1"/>
</dbReference>
<dbReference type="Pfam" id="PF02873">
    <property type="entry name" value="MurB_C"/>
    <property type="match status" value="1"/>
</dbReference>
<dbReference type="GO" id="GO:0071555">
    <property type="term" value="P:cell wall organization"/>
    <property type="evidence" value="ECO:0007669"/>
    <property type="project" value="UniProtKB-KW"/>
</dbReference>
<dbReference type="PROSITE" id="PS51387">
    <property type="entry name" value="FAD_PCMH"/>
    <property type="match status" value="1"/>
</dbReference>
<dbReference type="SUPFAM" id="SSF56176">
    <property type="entry name" value="FAD-binding/transporter-associated domain-like"/>
    <property type="match status" value="1"/>
</dbReference>
<dbReference type="NCBIfam" id="TIGR00179">
    <property type="entry name" value="murB"/>
    <property type="match status" value="1"/>
</dbReference>
<dbReference type="GO" id="GO:0009252">
    <property type="term" value="P:peptidoglycan biosynthetic process"/>
    <property type="evidence" value="ECO:0007669"/>
    <property type="project" value="UniProtKB-UniRule"/>
</dbReference>
<evidence type="ECO:0000256" key="6">
    <source>
        <dbReference type="ARBA" id="ARBA00022618"/>
    </source>
</evidence>
<keyword evidence="14 16" id="KW-0961">Cell wall biogenesis/degradation</keyword>
<evidence type="ECO:0000256" key="5">
    <source>
        <dbReference type="ARBA" id="ARBA00022490"/>
    </source>
</evidence>
<dbReference type="SUPFAM" id="SSF56194">
    <property type="entry name" value="Uridine diphospho-N-Acetylenolpyruvylglucosamine reductase, MurB, C-terminal domain"/>
    <property type="match status" value="1"/>
</dbReference>
<dbReference type="PANTHER" id="PTHR21071:SF4">
    <property type="entry name" value="UDP-N-ACETYLENOLPYRUVOYLGLUCOSAMINE REDUCTASE"/>
    <property type="match status" value="1"/>
</dbReference>
<dbReference type="EC" id="1.3.1.98" evidence="16"/>
<comment type="pathway">
    <text evidence="4 16">Cell wall biogenesis; peptidoglycan biosynthesis.</text>
</comment>
<feature type="active site" evidence="16">
    <location>
        <position position="305"/>
    </location>
</feature>
<sequence>MSETALPGLKRDVALAPYTTLKIGGPADYFIEVRTEDQLVRAADWSGRRGISRLVIGSGSNLLVSNRGFSGLVIRNSITGIRQSGQRLMVKGGTLLQDLVNFANRAGLQGLEKMTGIPGTLAGAIYGNAGAYGQTISDRLTQVRVFDGRKVQSLSRSQGLFSYRESIFKERKELAILEAEFVLAPAEPKVLQAASRKIRALREAKYPTKLKCPGSFFKNLRREELPPEILANIPKEKIIHGKIPAGYLLEAVGANGKSRGSVRIASYHGNLFFNSGGGTAEDFLALAKEYRRRVKEKFGILLEPEVQLIGFGLEGTW</sequence>
<comment type="cofactor">
    <cofactor evidence="1 16">
        <name>FAD</name>
        <dbReference type="ChEBI" id="CHEBI:57692"/>
    </cofactor>
</comment>
<dbReference type="InterPro" id="IPR016166">
    <property type="entry name" value="FAD-bd_PCMH"/>
</dbReference>
<dbReference type="InterPro" id="IPR036635">
    <property type="entry name" value="MurB_C_sf"/>
</dbReference>
<protein>
    <recommendedName>
        <fullName evidence="16">UDP-N-acetylenolpyruvoylglucosamine reductase</fullName>
        <ecNumber evidence="16">1.3.1.98</ecNumber>
    </recommendedName>
    <alternativeName>
        <fullName evidence="16">UDP-N-acetylmuramate dehydrogenase</fullName>
    </alternativeName>
</protein>
<dbReference type="GO" id="GO:0008360">
    <property type="term" value="P:regulation of cell shape"/>
    <property type="evidence" value="ECO:0007669"/>
    <property type="project" value="UniProtKB-KW"/>
</dbReference>
<dbReference type="GO" id="GO:0051301">
    <property type="term" value="P:cell division"/>
    <property type="evidence" value="ECO:0007669"/>
    <property type="project" value="UniProtKB-KW"/>
</dbReference>
<dbReference type="Gene3D" id="3.30.43.10">
    <property type="entry name" value="Uridine Diphospho-n-acetylenolpyruvylglucosamine Reductase, domain 2"/>
    <property type="match status" value="1"/>
</dbReference>
<evidence type="ECO:0000256" key="15">
    <source>
        <dbReference type="ARBA" id="ARBA00048914"/>
    </source>
</evidence>
<comment type="catalytic activity">
    <reaction evidence="15 16">
        <text>UDP-N-acetyl-alpha-D-muramate + NADP(+) = UDP-N-acetyl-3-O-(1-carboxyvinyl)-alpha-D-glucosamine + NADPH + H(+)</text>
        <dbReference type="Rhea" id="RHEA:12248"/>
        <dbReference type="ChEBI" id="CHEBI:15378"/>
        <dbReference type="ChEBI" id="CHEBI:57783"/>
        <dbReference type="ChEBI" id="CHEBI:58349"/>
        <dbReference type="ChEBI" id="CHEBI:68483"/>
        <dbReference type="ChEBI" id="CHEBI:70757"/>
        <dbReference type="EC" id="1.3.1.98"/>
    </reaction>
</comment>
<reference evidence="18" key="1">
    <citation type="journal article" date="2020" name="mSystems">
        <title>Genome- and Community-Level Interaction Insights into Carbon Utilization and Element Cycling Functions of Hydrothermarchaeota in Hydrothermal Sediment.</title>
        <authorList>
            <person name="Zhou Z."/>
            <person name="Liu Y."/>
            <person name="Xu W."/>
            <person name="Pan J."/>
            <person name="Luo Z.H."/>
            <person name="Li M."/>
        </authorList>
    </citation>
    <scope>NUCLEOTIDE SEQUENCE [LARGE SCALE GENOMIC DNA]</scope>
    <source>
        <strain evidence="18">SpSt-361</strain>
    </source>
</reference>
<comment type="subcellular location">
    <subcellularLocation>
        <location evidence="3 16">Cytoplasm</location>
    </subcellularLocation>
</comment>
<comment type="caution">
    <text evidence="18">The sequence shown here is derived from an EMBL/GenBank/DDBJ whole genome shotgun (WGS) entry which is preliminary data.</text>
</comment>
<evidence type="ECO:0000256" key="1">
    <source>
        <dbReference type="ARBA" id="ARBA00001974"/>
    </source>
</evidence>
<comment type="function">
    <text evidence="2 16">Cell wall formation.</text>
</comment>
<feature type="active site" description="Proton donor" evidence="16">
    <location>
        <position position="215"/>
    </location>
</feature>
<comment type="similarity">
    <text evidence="16">Belongs to the MurB family.</text>
</comment>
<evidence type="ECO:0000256" key="8">
    <source>
        <dbReference type="ARBA" id="ARBA00022827"/>
    </source>
</evidence>
<keyword evidence="5 16" id="KW-0963">Cytoplasm</keyword>
<dbReference type="Gene3D" id="3.90.78.10">
    <property type="entry name" value="UDP-N-acetylenolpyruvoylglucosamine reductase, C-terminal domain"/>
    <property type="match status" value="1"/>
</dbReference>
<evidence type="ECO:0000256" key="7">
    <source>
        <dbReference type="ARBA" id="ARBA00022630"/>
    </source>
</evidence>
<gene>
    <name evidence="16 18" type="primary">murB</name>
    <name evidence="18" type="ORF">ENR01_00920</name>
</gene>
<name>A0A832E0M8_UNCKA</name>
<keyword evidence="7 16" id="KW-0285">Flavoprotein</keyword>
<dbReference type="GO" id="GO:0008762">
    <property type="term" value="F:UDP-N-acetylmuramate dehydrogenase activity"/>
    <property type="evidence" value="ECO:0007669"/>
    <property type="project" value="UniProtKB-UniRule"/>
</dbReference>
<evidence type="ECO:0000256" key="10">
    <source>
        <dbReference type="ARBA" id="ARBA00022960"/>
    </source>
</evidence>
<dbReference type="Gene3D" id="3.30.465.10">
    <property type="match status" value="1"/>
</dbReference>
<evidence type="ECO:0000256" key="9">
    <source>
        <dbReference type="ARBA" id="ARBA00022857"/>
    </source>
</evidence>
<evidence type="ECO:0000313" key="18">
    <source>
        <dbReference type="EMBL" id="HEX61706.1"/>
    </source>
</evidence>
<feature type="domain" description="FAD-binding PCMH-type" evidence="17">
    <location>
        <begin position="22"/>
        <end position="186"/>
    </location>
</feature>
<evidence type="ECO:0000259" key="17">
    <source>
        <dbReference type="PROSITE" id="PS51387"/>
    </source>
</evidence>
<keyword evidence="10 16" id="KW-0133">Cell shape</keyword>
<evidence type="ECO:0000256" key="12">
    <source>
        <dbReference type="ARBA" id="ARBA00023002"/>
    </source>
</evidence>
<keyword evidence="13 16" id="KW-0131">Cell cycle</keyword>
<evidence type="ECO:0000256" key="11">
    <source>
        <dbReference type="ARBA" id="ARBA00022984"/>
    </source>
</evidence>
<evidence type="ECO:0000256" key="2">
    <source>
        <dbReference type="ARBA" id="ARBA00003921"/>
    </source>
</evidence>
<evidence type="ECO:0000256" key="13">
    <source>
        <dbReference type="ARBA" id="ARBA00023306"/>
    </source>
</evidence>
<dbReference type="UniPathway" id="UPA00219"/>
<keyword evidence="6 16" id="KW-0132">Cell division</keyword>
<dbReference type="GO" id="GO:0005829">
    <property type="term" value="C:cytosol"/>
    <property type="evidence" value="ECO:0007669"/>
    <property type="project" value="TreeGrafter"/>
</dbReference>
<evidence type="ECO:0000256" key="4">
    <source>
        <dbReference type="ARBA" id="ARBA00004752"/>
    </source>
</evidence>
<accession>A0A832E0M8</accession>
<keyword evidence="11 16" id="KW-0573">Peptidoglycan synthesis</keyword>
<dbReference type="InterPro" id="IPR036318">
    <property type="entry name" value="FAD-bd_PCMH-like_sf"/>
</dbReference>
<feature type="active site" evidence="16">
    <location>
        <position position="164"/>
    </location>
</feature>
<dbReference type="InterPro" id="IPR003170">
    <property type="entry name" value="MurB"/>
</dbReference>
<organism evidence="18">
    <name type="scientific">candidate division WWE3 bacterium</name>
    <dbReference type="NCBI Taxonomy" id="2053526"/>
    <lineage>
        <taxon>Bacteria</taxon>
        <taxon>Katanobacteria</taxon>
    </lineage>
</organism>
<evidence type="ECO:0000256" key="16">
    <source>
        <dbReference type="HAMAP-Rule" id="MF_00037"/>
    </source>
</evidence>
<keyword evidence="12 16" id="KW-0560">Oxidoreductase</keyword>
<dbReference type="InterPro" id="IPR011601">
    <property type="entry name" value="MurB_C"/>
</dbReference>
<evidence type="ECO:0000256" key="14">
    <source>
        <dbReference type="ARBA" id="ARBA00023316"/>
    </source>
</evidence>
<dbReference type="InterPro" id="IPR006094">
    <property type="entry name" value="Oxid_FAD_bind_N"/>
</dbReference>
<dbReference type="AlphaFoldDB" id="A0A832E0M8"/>
<keyword evidence="9 16" id="KW-0521">NADP</keyword>
<keyword evidence="8 16" id="KW-0274">FAD</keyword>